<name>A0ABX6IEZ7_9ACTN</name>
<organism evidence="1 2">
    <name type="scientific">Gordonia pseudamarae</name>
    <dbReference type="NCBI Taxonomy" id="2831662"/>
    <lineage>
        <taxon>Bacteria</taxon>
        <taxon>Bacillati</taxon>
        <taxon>Actinomycetota</taxon>
        <taxon>Actinomycetes</taxon>
        <taxon>Mycobacteriales</taxon>
        <taxon>Gordoniaceae</taxon>
        <taxon>Gordonia</taxon>
    </lineage>
</organism>
<sequence>MKRHRTLLLGELPIRPHSRRTRAVRQLLAFTSIASLGAAATACSVTGEANPAPAGPTTTASIRQIDDSGKRLPFDNRFPDRWSTNNNGTTYEPCTALTDDELAAVGIDPGSVIDVAMANGQTARGCRWEYRDVKLSGVTQATGNKPTFEQQMQDREWYATSYDIVIDGRPVMVDARARYTCMTTVKSGRAPVSTLVSRISDTPPSELCAQAIEFTTLTIPKMEPPAPE</sequence>
<gene>
    <name evidence="1" type="ORF">GII31_00935</name>
</gene>
<evidence type="ECO:0000313" key="2">
    <source>
        <dbReference type="Proteomes" id="UP001059836"/>
    </source>
</evidence>
<dbReference type="Pfam" id="PF12079">
    <property type="entry name" value="DUF3558"/>
    <property type="match status" value="1"/>
</dbReference>
<protein>
    <submittedName>
        <fullName evidence="1">DUF3558 domain-containing protein</fullName>
    </submittedName>
</protein>
<keyword evidence="2" id="KW-1185">Reference proteome</keyword>
<dbReference type="EMBL" id="CP045809">
    <property type="protein sequence ID" value="QHN33686.1"/>
    <property type="molecule type" value="Genomic_DNA"/>
</dbReference>
<proteinExistence type="predicted"/>
<accession>A0ABX6IEZ7</accession>
<evidence type="ECO:0000313" key="1">
    <source>
        <dbReference type="EMBL" id="QHN33686.1"/>
    </source>
</evidence>
<dbReference type="Proteomes" id="UP001059836">
    <property type="component" value="Chromosome"/>
</dbReference>
<dbReference type="InterPro" id="IPR024520">
    <property type="entry name" value="DUF3558"/>
</dbReference>
<reference evidence="1" key="1">
    <citation type="journal article" date="2021" name="Nat. Microbiol.">
        <title>Cocultivation of an ultrasmall environmental parasitic bacterium with lytic ability against bacteria associated with wastewater foams.</title>
        <authorList>
            <person name="Batinovic S."/>
            <person name="Rose J.J.A."/>
            <person name="Ratcliffe J."/>
            <person name="Seviour R.J."/>
            <person name="Petrovski S."/>
        </authorList>
    </citation>
    <scope>NUCLEOTIDE SEQUENCE</scope>
    <source>
        <strain evidence="1">CON9</strain>
    </source>
</reference>